<dbReference type="Gene3D" id="3.60.10.10">
    <property type="entry name" value="Endonuclease/exonuclease/phosphatase"/>
    <property type="match status" value="1"/>
</dbReference>
<protein>
    <submittedName>
        <fullName evidence="1">Uncharacterized protein</fullName>
    </submittedName>
</protein>
<name>A0A5B7I4Q7_PORTR</name>
<reference evidence="1 2" key="1">
    <citation type="submission" date="2019-05" db="EMBL/GenBank/DDBJ databases">
        <title>Another draft genome of Portunus trituberculatus and its Hox gene families provides insights of decapod evolution.</title>
        <authorList>
            <person name="Jeong J.-H."/>
            <person name="Song I."/>
            <person name="Kim S."/>
            <person name="Choi T."/>
            <person name="Kim D."/>
            <person name="Ryu S."/>
            <person name="Kim W."/>
        </authorList>
    </citation>
    <scope>NUCLEOTIDE SEQUENCE [LARGE SCALE GENOMIC DNA]</scope>
    <source>
        <tissue evidence="1">Muscle</tissue>
    </source>
</reference>
<dbReference type="InterPro" id="IPR036691">
    <property type="entry name" value="Endo/exonu/phosph_ase_sf"/>
</dbReference>
<gene>
    <name evidence="1" type="ORF">E2C01_071550</name>
</gene>
<evidence type="ECO:0000313" key="2">
    <source>
        <dbReference type="Proteomes" id="UP000324222"/>
    </source>
</evidence>
<accession>A0A5B7I4Q7</accession>
<proteinExistence type="predicted"/>
<keyword evidence="2" id="KW-1185">Reference proteome</keyword>
<comment type="caution">
    <text evidence="1">The sequence shown here is derived from an EMBL/GenBank/DDBJ whole genome shotgun (WGS) entry which is preliminary data.</text>
</comment>
<dbReference type="AlphaFoldDB" id="A0A5B7I4Q7"/>
<sequence length="105" mass="12065">MTLPGYRVYQRNTDNEPMDGVAIAVRNRLVHRIEDDFDSETLAVTTQTTEGPLTIATTYLPPRRPHIPHHDFMRLLRRQTPVIIADTRHSGQGRLTPLDETLYNT</sequence>
<organism evidence="1 2">
    <name type="scientific">Portunus trituberculatus</name>
    <name type="common">Swimming crab</name>
    <name type="synonym">Neptunus trituberculatus</name>
    <dbReference type="NCBI Taxonomy" id="210409"/>
    <lineage>
        <taxon>Eukaryota</taxon>
        <taxon>Metazoa</taxon>
        <taxon>Ecdysozoa</taxon>
        <taxon>Arthropoda</taxon>
        <taxon>Crustacea</taxon>
        <taxon>Multicrustacea</taxon>
        <taxon>Malacostraca</taxon>
        <taxon>Eumalacostraca</taxon>
        <taxon>Eucarida</taxon>
        <taxon>Decapoda</taxon>
        <taxon>Pleocyemata</taxon>
        <taxon>Brachyura</taxon>
        <taxon>Eubrachyura</taxon>
        <taxon>Portunoidea</taxon>
        <taxon>Portunidae</taxon>
        <taxon>Portuninae</taxon>
        <taxon>Portunus</taxon>
    </lineage>
</organism>
<evidence type="ECO:0000313" key="1">
    <source>
        <dbReference type="EMBL" id="MPC77105.1"/>
    </source>
</evidence>
<dbReference type="EMBL" id="VSRR010045004">
    <property type="protein sequence ID" value="MPC77105.1"/>
    <property type="molecule type" value="Genomic_DNA"/>
</dbReference>
<dbReference type="Proteomes" id="UP000324222">
    <property type="component" value="Unassembled WGS sequence"/>
</dbReference>
<dbReference type="SUPFAM" id="SSF56219">
    <property type="entry name" value="DNase I-like"/>
    <property type="match status" value="1"/>
</dbReference>